<evidence type="ECO:0000256" key="3">
    <source>
        <dbReference type="ARBA" id="ARBA00023125"/>
    </source>
</evidence>
<evidence type="ECO:0000256" key="2">
    <source>
        <dbReference type="ARBA" id="ARBA00023015"/>
    </source>
</evidence>
<feature type="region of interest" description="Disordered" evidence="6">
    <location>
        <begin position="146"/>
        <end position="179"/>
    </location>
</feature>
<accession>A0A6G1KEE5</accession>
<organism evidence="8 9">
    <name type="scientific">Pleomassaria siparia CBS 279.74</name>
    <dbReference type="NCBI Taxonomy" id="1314801"/>
    <lineage>
        <taxon>Eukaryota</taxon>
        <taxon>Fungi</taxon>
        <taxon>Dikarya</taxon>
        <taxon>Ascomycota</taxon>
        <taxon>Pezizomycotina</taxon>
        <taxon>Dothideomycetes</taxon>
        <taxon>Pleosporomycetidae</taxon>
        <taxon>Pleosporales</taxon>
        <taxon>Pleomassariaceae</taxon>
        <taxon>Pleomassaria</taxon>
    </lineage>
</organism>
<dbReference type="CDD" id="cd00067">
    <property type="entry name" value="GAL4"/>
    <property type="match status" value="1"/>
</dbReference>
<dbReference type="GO" id="GO:0045944">
    <property type="term" value="P:positive regulation of transcription by RNA polymerase II"/>
    <property type="evidence" value="ECO:0007669"/>
    <property type="project" value="TreeGrafter"/>
</dbReference>
<evidence type="ECO:0000313" key="9">
    <source>
        <dbReference type="Proteomes" id="UP000799428"/>
    </source>
</evidence>
<dbReference type="SMART" id="SM00066">
    <property type="entry name" value="GAL4"/>
    <property type="match status" value="1"/>
</dbReference>
<dbReference type="GO" id="GO:0043565">
    <property type="term" value="F:sequence-specific DNA binding"/>
    <property type="evidence" value="ECO:0007669"/>
    <property type="project" value="TreeGrafter"/>
</dbReference>
<dbReference type="GO" id="GO:0005634">
    <property type="term" value="C:nucleus"/>
    <property type="evidence" value="ECO:0007669"/>
    <property type="project" value="UniProtKB-SubCell"/>
</dbReference>
<dbReference type="Proteomes" id="UP000799428">
    <property type="component" value="Unassembled WGS sequence"/>
</dbReference>
<dbReference type="PROSITE" id="PS50048">
    <property type="entry name" value="ZN2_CY6_FUNGAL_2"/>
    <property type="match status" value="1"/>
</dbReference>
<dbReference type="EMBL" id="MU005767">
    <property type="protein sequence ID" value="KAF2711266.1"/>
    <property type="molecule type" value="Genomic_DNA"/>
</dbReference>
<dbReference type="SUPFAM" id="SSF57701">
    <property type="entry name" value="Zn2/Cys6 DNA-binding domain"/>
    <property type="match status" value="1"/>
</dbReference>
<evidence type="ECO:0000256" key="4">
    <source>
        <dbReference type="ARBA" id="ARBA00023163"/>
    </source>
</evidence>
<evidence type="ECO:0000256" key="6">
    <source>
        <dbReference type="SAM" id="MobiDB-lite"/>
    </source>
</evidence>
<comment type="subcellular location">
    <subcellularLocation>
        <location evidence="1">Nucleus</location>
    </subcellularLocation>
</comment>
<dbReference type="PANTHER" id="PTHR47540:SF2">
    <property type="entry name" value="ZN(II)2CYS6 TRANSCRIPTION FACTOR (EUROFUNG)"/>
    <property type="match status" value="1"/>
</dbReference>
<keyword evidence="3" id="KW-0238">DNA-binding</keyword>
<feature type="compositionally biased region" description="Low complexity" evidence="6">
    <location>
        <begin position="230"/>
        <end position="239"/>
    </location>
</feature>
<feature type="region of interest" description="Disordered" evidence="6">
    <location>
        <begin position="220"/>
        <end position="246"/>
    </location>
</feature>
<gene>
    <name evidence="8" type="ORF">K504DRAFT_465036</name>
</gene>
<keyword evidence="9" id="KW-1185">Reference proteome</keyword>
<keyword evidence="4" id="KW-0804">Transcription</keyword>
<feature type="region of interest" description="Disordered" evidence="6">
    <location>
        <begin position="1"/>
        <end position="20"/>
    </location>
</feature>
<dbReference type="GO" id="GO:0008270">
    <property type="term" value="F:zinc ion binding"/>
    <property type="evidence" value="ECO:0007669"/>
    <property type="project" value="InterPro"/>
</dbReference>
<dbReference type="PANTHER" id="PTHR47540">
    <property type="entry name" value="THIAMINE REPRESSIBLE GENES REGULATORY PROTEIN THI5"/>
    <property type="match status" value="1"/>
</dbReference>
<evidence type="ECO:0000313" key="8">
    <source>
        <dbReference type="EMBL" id="KAF2711266.1"/>
    </source>
</evidence>
<dbReference type="PROSITE" id="PS00463">
    <property type="entry name" value="ZN2_CY6_FUNGAL_1"/>
    <property type="match status" value="1"/>
</dbReference>
<dbReference type="Gene3D" id="4.10.240.10">
    <property type="entry name" value="Zn(2)-C6 fungal-type DNA-binding domain"/>
    <property type="match status" value="1"/>
</dbReference>
<proteinExistence type="predicted"/>
<evidence type="ECO:0000256" key="5">
    <source>
        <dbReference type="ARBA" id="ARBA00023242"/>
    </source>
</evidence>
<dbReference type="InterPro" id="IPR051711">
    <property type="entry name" value="Stress_Response_Reg"/>
</dbReference>
<dbReference type="AlphaFoldDB" id="A0A6G1KEE5"/>
<feature type="compositionally biased region" description="Polar residues" evidence="6">
    <location>
        <begin position="168"/>
        <end position="177"/>
    </location>
</feature>
<dbReference type="InterPro" id="IPR001138">
    <property type="entry name" value="Zn2Cys6_DnaBD"/>
</dbReference>
<dbReference type="Pfam" id="PF00172">
    <property type="entry name" value="Zn_clus"/>
    <property type="match status" value="1"/>
</dbReference>
<keyword evidence="2" id="KW-0805">Transcription regulation</keyword>
<reference evidence="8" key="1">
    <citation type="journal article" date="2020" name="Stud. Mycol.">
        <title>101 Dothideomycetes genomes: a test case for predicting lifestyles and emergence of pathogens.</title>
        <authorList>
            <person name="Haridas S."/>
            <person name="Albert R."/>
            <person name="Binder M."/>
            <person name="Bloem J."/>
            <person name="Labutti K."/>
            <person name="Salamov A."/>
            <person name="Andreopoulos B."/>
            <person name="Baker S."/>
            <person name="Barry K."/>
            <person name="Bills G."/>
            <person name="Bluhm B."/>
            <person name="Cannon C."/>
            <person name="Castanera R."/>
            <person name="Culley D."/>
            <person name="Daum C."/>
            <person name="Ezra D."/>
            <person name="Gonzalez J."/>
            <person name="Henrissat B."/>
            <person name="Kuo A."/>
            <person name="Liang C."/>
            <person name="Lipzen A."/>
            <person name="Lutzoni F."/>
            <person name="Magnuson J."/>
            <person name="Mondo S."/>
            <person name="Nolan M."/>
            <person name="Ohm R."/>
            <person name="Pangilinan J."/>
            <person name="Park H.-J."/>
            <person name="Ramirez L."/>
            <person name="Alfaro M."/>
            <person name="Sun H."/>
            <person name="Tritt A."/>
            <person name="Yoshinaga Y."/>
            <person name="Zwiers L.-H."/>
            <person name="Turgeon B."/>
            <person name="Goodwin S."/>
            <person name="Spatafora J."/>
            <person name="Crous P."/>
            <person name="Grigoriev I."/>
        </authorList>
    </citation>
    <scope>NUCLEOTIDE SEQUENCE</scope>
    <source>
        <strain evidence="8">CBS 279.74</strain>
    </source>
</reference>
<dbReference type="InterPro" id="IPR036864">
    <property type="entry name" value="Zn2-C6_fun-type_DNA-bd_sf"/>
</dbReference>
<name>A0A6G1KEE5_9PLEO</name>
<dbReference type="GO" id="GO:0000981">
    <property type="term" value="F:DNA-binding transcription factor activity, RNA polymerase II-specific"/>
    <property type="evidence" value="ECO:0007669"/>
    <property type="project" value="InterPro"/>
</dbReference>
<evidence type="ECO:0000259" key="7">
    <source>
        <dbReference type="PROSITE" id="PS50048"/>
    </source>
</evidence>
<sequence length="449" mass="50086">MTEQTSSLAPGHQTADNPFDNLFPIANRPTSLRTACDYCHQAKVRCTGGGSVCGRCQRDNIPCHYSYPARVGKPKGSRNKKTIEKLNALARQTRVESPRSQGDQFNQPFGHVRPQIATNIARLQQFREDGQCSSSPHSMHTQYLVRHDSTGQPGPDPFLNFTDMDVQGNKTSSLQQSEQRDSVDSILACQFSSSECLPTFQSIFPEDEVEINDLVLSPTMEAAGHPTPHSSDSFASNPPSSRPENTMHLSLRMSTAELEETFGFSEPQGCDCLQRQANHLCQLRKLERRSGEMRLDNLMRFSSTVFQTLEQSQKCTSCINDAQVLQIGGMIFRVLLRWIAATCQGSEYINVQLGDYSLTDDDNAWMNILILSRLLSNCKTSAELFKRRIELTFSSTNSRSLDQTYLTSVASGLVSAFDEYITQVAGRKANTEMFGGRKPRPGSATDRFF</sequence>
<dbReference type="OrthoDB" id="2328572at2759"/>
<feature type="domain" description="Zn(2)-C6 fungal-type" evidence="7">
    <location>
        <begin position="35"/>
        <end position="65"/>
    </location>
</feature>
<keyword evidence="5" id="KW-0539">Nucleus</keyword>
<protein>
    <recommendedName>
        <fullName evidence="7">Zn(2)-C6 fungal-type domain-containing protein</fullName>
    </recommendedName>
</protein>
<evidence type="ECO:0000256" key="1">
    <source>
        <dbReference type="ARBA" id="ARBA00004123"/>
    </source>
</evidence>